<dbReference type="PANTHER" id="PTHR11609">
    <property type="entry name" value="PURINE BIOSYNTHESIS PROTEIN 6/7, PUR6/7"/>
    <property type="match status" value="1"/>
</dbReference>
<comment type="catalytic activity">
    <reaction evidence="4 5">
        <text>5-amino-1-(5-phospho-beta-D-ribosyl)imidazole + hydrogencarbonate + ATP = 5-carboxyamino-1-(5-phospho-D-ribosyl)imidazole + ADP + phosphate + 2 H(+)</text>
        <dbReference type="Rhea" id="RHEA:19317"/>
        <dbReference type="ChEBI" id="CHEBI:15378"/>
        <dbReference type="ChEBI" id="CHEBI:17544"/>
        <dbReference type="ChEBI" id="CHEBI:30616"/>
        <dbReference type="ChEBI" id="CHEBI:43474"/>
        <dbReference type="ChEBI" id="CHEBI:58730"/>
        <dbReference type="ChEBI" id="CHEBI:137981"/>
        <dbReference type="ChEBI" id="CHEBI:456216"/>
        <dbReference type="EC" id="6.3.4.18"/>
    </reaction>
</comment>
<comment type="subunit">
    <text evidence="4 5">Homodimer.</text>
</comment>
<dbReference type="Pfam" id="PF17769">
    <property type="entry name" value="PurK_C"/>
    <property type="match status" value="1"/>
</dbReference>
<sequence length="435" mass="46973">MTDEKNSPENSSRPDRSLARPEAHAPDMPLVTVIGDGQLARMMQQAGIELGLTVRLLAGSGGSSAAQATADVWLGQYTEEQVVREISTGADAVTFDHEHVPNAYLEALIDEGVNVQPQPSALINAQDKLVMRKKMREIGAPVPPFAAIEAVDDATGFFDATDGAICLKARRGGYDGKGVWFPATREETVTLVADLLEQGVPLMAEQKVRLVRELSAMVARTPSGQVEAWPVVESVQADGICYLAVAPAPVATEGQRRIVEQAGLLARQVATDLGVTGVLAVELFETEDEAGQPEIIVNELAMRPHNTGHWTQDGCVTSQFEQHLRAVLDRPLGSTAPTASTTVMANVLGDDTADPEMPMPQRMDEVWRRFPTAKIHLYGKDWRPRRKIGHVNMSLPLGAPAEGQAGAEAVEALRRDARLASDFLVSARWTDGWPA</sequence>
<dbReference type="InterPro" id="IPR054350">
    <property type="entry name" value="PurT/PurK_preATP-grasp"/>
</dbReference>
<comment type="pathway">
    <text evidence="4 5">Purine metabolism; IMP biosynthesis via de novo pathway; 5-amino-1-(5-phospho-D-ribosyl)imidazole-4-carboxylate from 5-amino-1-(5-phospho-D-ribosyl)imidazole (N5-CAIR route): step 1/2.</text>
</comment>
<reference evidence="8" key="1">
    <citation type="journal article" date="2021" name="PeerJ">
        <title>Extensive microbial diversity within the chicken gut microbiome revealed by metagenomics and culture.</title>
        <authorList>
            <person name="Gilroy R."/>
            <person name="Ravi A."/>
            <person name="Getino M."/>
            <person name="Pursley I."/>
            <person name="Horton D.L."/>
            <person name="Alikhan N.F."/>
            <person name="Baker D."/>
            <person name="Gharbi K."/>
            <person name="Hall N."/>
            <person name="Watson M."/>
            <person name="Adriaenssens E.M."/>
            <person name="Foster-Nyarko E."/>
            <person name="Jarju S."/>
            <person name="Secka A."/>
            <person name="Antonio M."/>
            <person name="Oren A."/>
            <person name="Chaudhuri R.R."/>
            <person name="La Ragione R."/>
            <person name="Hildebrand F."/>
            <person name="Pallen M.J."/>
        </authorList>
    </citation>
    <scope>NUCLEOTIDE SEQUENCE</scope>
    <source>
        <strain evidence="8">ChiHjej13B12-4958</strain>
    </source>
</reference>
<keyword evidence="2 4" id="KW-0658">Purine biosynthesis</keyword>
<dbReference type="Pfam" id="PF22660">
    <property type="entry name" value="RS_preATP-grasp-like"/>
    <property type="match status" value="1"/>
</dbReference>
<dbReference type="EMBL" id="DWVP01000019">
    <property type="protein sequence ID" value="HJC85491.1"/>
    <property type="molecule type" value="Genomic_DNA"/>
</dbReference>
<dbReference type="GO" id="GO:0004638">
    <property type="term" value="F:phosphoribosylaminoimidazole carboxylase activity"/>
    <property type="evidence" value="ECO:0007669"/>
    <property type="project" value="InterPro"/>
</dbReference>
<dbReference type="GO" id="GO:0046872">
    <property type="term" value="F:metal ion binding"/>
    <property type="evidence" value="ECO:0007669"/>
    <property type="project" value="InterPro"/>
</dbReference>
<comment type="similarity">
    <text evidence="4 5">Belongs to the PurK/PurT family.</text>
</comment>
<dbReference type="AlphaFoldDB" id="A0A9D2QFG4"/>
<feature type="binding site" evidence="4">
    <location>
        <begin position="298"/>
        <end position="299"/>
    </location>
    <ligand>
        <name>ATP</name>
        <dbReference type="ChEBI" id="CHEBI:30616"/>
    </ligand>
</feature>
<feature type="compositionally biased region" description="Basic and acidic residues" evidence="6">
    <location>
        <begin position="1"/>
        <end position="25"/>
    </location>
</feature>
<dbReference type="PROSITE" id="PS50975">
    <property type="entry name" value="ATP_GRASP"/>
    <property type="match status" value="1"/>
</dbReference>
<evidence type="ECO:0000313" key="8">
    <source>
        <dbReference type="EMBL" id="HJC85491.1"/>
    </source>
</evidence>
<feature type="binding site" evidence="4">
    <location>
        <position position="168"/>
    </location>
    <ligand>
        <name>ATP</name>
        <dbReference type="ChEBI" id="CHEBI:30616"/>
    </ligand>
</feature>
<dbReference type="Proteomes" id="UP000823858">
    <property type="component" value="Unassembled WGS sequence"/>
</dbReference>
<dbReference type="InterPro" id="IPR013815">
    <property type="entry name" value="ATP_grasp_subdomain_1"/>
</dbReference>
<dbReference type="GO" id="GO:0005524">
    <property type="term" value="F:ATP binding"/>
    <property type="evidence" value="ECO:0007669"/>
    <property type="project" value="UniProtKB-UniRule"/>
</dbReference>
<comment type="caution">
    <text evidence="8">The sequence shown here is derived from an EMBL/GenBank/DDBJ whole genome shotgun (WGS) entry which is preliminary data.</text>
</comment>
<dbReference type="PANTHER" id="PTHR11609:SF5">
    <property type="entry name" value="PHOSPHORIBOSYLAMINOIMIDAZOLE CARBOXYLASE"/>
    <property type="match status" value="1"/>
</dbReference>
<dbReference type="InterPro" id="IPR011761">
    <property type="entry name" value="ATP-grasp"/>
</dbReference>
<comment type="function">
    <text evidence="5">Catalyzes the ATP-dependent conversion of 5-aminoimidazole ribonucleotide (AIR) and HCO(3)- to N5-carboxyaminoimidazole ribonucleotide (N5-CAIR).</text>
</comment>
<dbReference type="SUPFAM" id="SSF52440">
    <property type="entry name" value="PreATP-grasp domain"/>
    <property type="match status" value="1"/>
</dbReference>
<feature type="domain" description="ATP-grasp" evidence="7">
    <location>
        <begin position="132"/>
        <end position="328"/>
    </location>
</feature>
<dbReference type="Gene3D" id="3.30.1490.20">
    <property type="entry name" value="ATP-grasp fold, A domain"/>
    <property type="match status" value="1"/>
</dbReference>
<keyword evidence="3 4" id="KW-0067">ATP-binding</keyword>
<dbReference type="InterPro" id="IPR040686">
    <property type="entry name" value="PurK_C"/>
</dbReference>
<dbReference type="SUPFAM" id="SSF51246">
    <property type="entry name" value="Rudiment single hybrid motif"/>
    <property type="match status" value="1"/>
</dbReference>
<keyword evidence="4 5" id="KW-0436">Ligase</keyword>
<evidence type="ECO:0000256" key="6">
    <source>
        <dbReference type="SAM" id="MobiDB-lite"/>
    </source>
</evidence>
<dbReference type="Gene3D" id="3.30.470.20">
    <property type="entry name" value="ATP-grasp fold, B domain"/>
    <property type="match status" value="1"/>
</dbReference>
<reference evidence="8" key="2">
    <citation type="submission" date="2021-04" db="EMBL/GenBank/DDBJ databases">
        <authorList>
            <person name="Gilroy R."/>
        </authorList>
    </citation>
    <scope>NUCLEOTIDE SEQUENCE</scope>
    <source>
        <strain evidence="8">ChiHjej13B12-4958</strain>
    </source>
</reference>
<proteinExistence type="inferred from homology"/>
<organism evidence="8 9">
    <name type="scientific">Candidatus Corynebacterium faecigallinarum</name>
    <dbReference type="NCBI Taxonomy" id="2838528"/>
    <lineage>
        <taxon>Bacteria</taxon>
        <taxon>Bacillati</taxon>
        <taxon>Actinomycetota</taxon>
        <taxon>Actinomycetes</taxon>
        <taxon>Mycobacteriales</taxon>
        <taxon>Corynebacteriaceae</taxon>
        <taxon>Corynebacterium</taxon>
    </lineage>
</organism>
<dbReference type="EC" id="6.3.4.18" evidence="4 5"/>
<evidence type="ECO:0000256" key="2">
    <source>
        <dbReference type="ARBA" id="ARBA00022755"/>
    </source>
</evidence>
<dbReference type="GO" id="GO:0034028">
    <property type="term" value="F:5-(carboxyamino)imidazole ribonucleotide synthase activity"/>
    <property type="evidence" value="ECO:0007669"/>
    <property type="project" value="UniProtKB-UniRule"/>
</dbReference>
<comment type="caution">
    <text evidence="4">Lacks conserved residue(s) required for the propagation of feature annotation.</text>
</comment>
<feature type="binding site" evidence="4">
    <location>
        <position position="128"/>
    </location>
    <ligand>
        <name>ATP</name>
        <dbReference type="ChEBI" id="CHEBI:30616"/>
    </ligand>
</feature>
<dbReference type="InterPro" id="IPR016185">
    <property type="entry name" value="PreATP-grasp_dom_sf"/>
</dbReference>
<dbReference type="Gene3D" id="3.40.50.20">
    <property type="match status" value="1"/>
</dbReference>
<dbReference type="InterPro" id="IPR003135">
    <property type="entry name" value="ATP-grasp_carboxylate-amine"/>
</dbReference>
<evidence type="ECO:0000256" key="4">
    <source>
        <dbReference type="HAMAP-Rule" id="MF_01928"/>
    </source>
</evidence>
<feature type="binding site" evidence="4">
    <location>
        <begin position="205"/>
        <end position="208"/>
    </location>
    <ligand>
        <name>ATP</name>
        <dbReference type="ChEBI" id="CHEBI:30616"/>
    </ligand>
</feature>
<evidence type="ECO:0000256" key="5">
    <source>
        <dbReference type="RuleBase" id="RU361200"/>
    </source>
</evidence>
<accession>A0A9D2QFG4</accession>
<dbReference type="SUPFAM" id="SSF56059">
    <property type="entry name" value="Glutathione synthetase ATP-binding domain-like"/>
    <property type="match status" value="1"/>
</dbReference>
<keyword evidence="1 4" id="KW-0547">Nucleotide-binding</keyword>
<dbReference type="GO" id="GO:0006189">
    <property type="term" value="P:'de novo' IMP biosynthetic process"/>
    <property type="evidence" value="ECO:0007669"/>
    <property type="project" value="UniProtKB-UniRule"/>
</dbReference>
<dbReference type="NCBIfam" id="TIGR01161">
    <property type="entry name" value="purK"/>
    <property type="match status" value="1"/>
</dbReference>
<evidence type="ECO:0000256" key="1">
    <source>
        <dbReference type="ARBA" id="ARBA00022741"/>
    </source>
</evidence>
<gene>
    <name evidence="4 5" type="primary">purK</name>
    <name evidence="8" type="ORF">H9751_08105</name>
</gene>
<feature type="region of interest" description="Disordered" evidence="6">
    <location>
        <begin position="1"/>
        <end position="27"/>
    </location>
</feature>
<comment type="function">
    <text evidence="4">Catalyzes the ATP-dependent conversion of 5-aminoimidazole ribonucleotide (AIR) and HCO(3)(-) to N5-carboxyaminoimidazole ribonucleotide (N5-CAIR).</text>
</comment>
<evidence type="ECO:0000313" key="9">
    <source>
        <dbReference type="Proteomes" id="UP000823858"/>
    </source>
</evidence>
<evidence type="ECO:0000256" key="3">
    <source>
        <dbReference type="ARBA" id="ARBA00022840"/>
    </source>
</evidence>
<dbReference type="InterPro" id="IPR005875">
    <property type="entry name" value="PurK"/>
</dbReference>
<name>A0A9D2QFG4_9CORY</name>
<dbReference type="InterPro" id="IPR011054">
    <property type="entry name" value="Rudment_hybrid_motif"/>
</dbReference>
<dbReference type="GO" id="GO:0005829">
    <property type="term" value="C:cytosol"/>
    <property type="evidence" value="ECO:0007669"/>
    <property type="project" value="TreeGrafter"/>
</dbReference>
<dbReference type="HAMAP" id="MF_01928">
    <property type="entry name" value="PurK"/>
    <property type="match status" value="1"/>
</dbReference>
<evidence type="ECO:0000259" key="7">
    <source>
        <dbReference type="PROSITE" id="PS50975"/>
    </source>
</evidence>
<protein>
    <recommendedName>
        <fullName evidence="4 5">N5-carboxyaminoimidazole ribonucleotide synthase</fullName>
        <shortName evidence="4 5">N5-CAIR synthase</shortName>
        <ecNumber evidence="4 5">6.3.4.18</ecNumber>
    </recommendedName>
    <alternativeName>
        <fullName evidence="4 5">5-(carboxyamino)imidazole ribonucleotide synthetase</fullName>
    </alternativeName>
</protein>
<dbReference type="NCBIfam" id="NF004680">
    <property type="entry name" value="PRK06019.1-6"/>
    <property type="match status" value="1"/>
</dbReference>
<dbReference type="Pfam" id="PF02222">
    <property type="entry name" value="ATP-grasp"/>
    <property type="match status" value="1"/>
</dbReference>
<feature type="binding site" evidence="4">
    <location>
        <position position="213"/>
    </location>
    <ligand>
        <name>ATP</name>
        <dbReference type="ChEBI" id="CHEBI:30616"/>
    </ligand>
</feature>